<keyword evidence="3" id="KW-1185">Reference proteome</keyword>
<dbReference type="EMBL" id="OW152819">
    <property type="protein sequence ID" value="CAH2073825.1"/>
    <property type="molecule type" value="Genomic_DNA"/>
</dbReference>
<evidence type="ECO:0000313" key="3">
    <source>
        <dbReference type="Proteomes" id="UP000837857"/>
    </source>
</evidence>
<feature type="non-terminal residue" evidence="2">
    <location>
        <position position="1"/>
    </location>
</feature>
<name>A0ABN8J2R4_9NEOP</name>
<protein>
    <submittedName>
        <fullName evidence="2">Uncharacterized protein</fullName>
    </submittedName>
</protein>
<organism evidence="2 3">
    <name type="scientific">Iphiclides podalirius</name>
    <name type="common">scarce swallowtail</name>
    <dbReference type="NCBI Taxonomy" id="110791"/>
    <lineage>
        <taxon>Eukaryota</taxon>
        <taxon>Metazoa</taxon>
        <taxon>Ecdysozoa</taxon>
        <taxon>Arthropoda</taxon>
        <taxon>Hexapoda</taxon>
        <taxon>Insecta</taxon>
        <taxon>Pterygota</taxon>
        <taxon>Neoptera</taxon>
        <taxon>Endopterygota</taxon>
        <taxon>Lepidoptera</taxon>
        <taxon>Glossata</taxon>
        <taxon>Ditrysia</taxon>
        <taxon>Papilionoidea</taxon>
        <taxon>Papilionidae</taxon>
        <taxon>Papilioninae</taxon>
        <taxon>Iphiclides</taxon>
    </lineage>
</organism>
<reference evidence="2" key="1">
    <citation type="submission" date="2022-03" db="EMBL/GenBank/DDBJ databases">
        <authorList>
            <person name="Martin H S."/>
        </authorList>
    </citation>
    <scope>NUCLEOTIDE SEQUENCE</scope>
</reference>
<feature type="region of interest" description="Disordered" evidence="1">
    <location>
        <begin position="1"/>
        <end position="83"/>
    </location>
</feature>
<feature type="compositionally biased region" description="Polar residues" evidence="1">
    <location>
        <begin position="1"/>
        <end position="18"/>
    </location>
</feature>
<proteinExistence type="predicted"/>
<gene>
    <name evidence="2" type="ORF">IPOD504_LOCUS15806</name>
</gene>
<evidence type="ECO:0000256" key="1">
    <source>
        <dbReference type="SAM" id="MobiDB-lite"/>
    </source>
</evidence>
<dbReference type="Proteomes" id="UP000837857">
    <property type="component" value="Chromosome 7"/>
</dbReference>
<feature type="compositionally biased region" description="Basic and acidic residues" evidence="1">
    <location>
        <begin position="72"/>
        <end position="83"/>
    </location>
</feature>
<feature type="compositionally biased region" description="Pro residues" evidence="1">
    <location>
        <begin position="43"/>
        <end position="54"/>
    </location>
</feature>
<accession>A0ABN8J2R4</accession>
<sequence>MQETGTNLRVANGQQQVDPGTCDKRHPLIRGSSLRLRISPAAASPPPPPPPPCARPRAHLKAARASNLASHAHVENTAHEKYA</sequence>
<evidence type="ECO:0000313" key="2">
    <source>
        <dbReference type="EMBL" id="CAH2073825.1"/>
    </source>
</evidence>